<evidence type="ECO:0000256" key="1">
    <source>
        <dbReference type="SAM" id="Phobius"/>
    </source>
</evidence>
<name>A0A553Q989_9TELE</name>
<keyword evidence="1" id="KW-0472">Membrane</keyword>
<dbReference type="OrthoDB" id="8899318at2759"/>
<feature type="transmembrane region" description="Helical" evidence="1">
    <location>
        <begin position="12"/>
        <end position="37"/>
    </location>
</feature>
<keyword evidence="3" id="KW-1185">Reference proteome</keyword>
<evidence type="ECO:0000313" key="2">
    <source>
        <dbReference type="EMBL" id="TRY86488.1"/>
    </source>
</evidence>
<evidence type="ECO:0000313" key="3">
    <source>
        <dbReference type="Proteomes" id="UP000316079"/>
    </source>
</evidence>
<comment type="caution">
    <text evidence="2">The sequence shown here is derived from an EMBL/GenBank/DDBJ whole genome shotgun (WGS) entry which is preliminary data.</text>
</comment>
<proteinExistence type="predicted"/>
<reference evidence="2 3" key="1">
    <citation type="journal article" date="2019" name="Sci. Data">
        <title>Hybrid genome assembly and annotation of Danionella translucida.</title>
        <authorList>
            <person name="Kadobianskyi M."/>
            <person name="Schulze L."/>
            <person name="Schuelke M."/>
            <person name="Judkewitz B."/>
        </authorList>
    </citation>
    <scope>NUCLEOTIDE SEQUENCE [LARGE SCALE GENOMIC DNA]</scope>
    <source>
        <strain evidence="2 3">Bolton</strain>
    </source>
</reference>
<dbReference type="Proteomes" id="UP000316079">
    <property type="component" value="Unassembled WGS sequence"/>
</dbReference>
<protein>
    <submittedName>
        <fullName evidence="2">Uncharacterized protein</fullName>
    </submittedName>
</protein>
<gene>
    <name evidence="2" type="ORF">DNTS_001107</name>
</gene>
<sequence length="122" mass="14205">MDSKVFGCFYQGIAFFVDTLVLIHVTFEEVFCFLSIFPRYSMSQFSNAFFFSILRSKANPLATIYKWTSKFSVDRDFNRGLKTKIKLYKGRDIKKKVPLKSPYGKKRLTKCELMGATPIKEL</sequence>
<dbReference type="AlphaFoldDB" id="A0A553Q989"/>
<keyword evidence="1" id="KW-1133">Transmembrane helix</keyword>
<organism evidence="2 3">
    <name type="scientific">Danionella cerebrum</name>
    <dbReference type="NCBI Taxonomy" id="2873325"/>
    <lineage>
        <taxon>Eukaryota</taxon>
        <taxon>Metazoa</taxon>
        <taxon>Chordata</taxon>
        <taxon>Craniata</taxon>
        <taxon>Vertebrata</taxon>
        <taxon>Euteleostomi</taxon>
        <taxon>Actinopterygii</taxon>
        <taxon>Neopterygii</taxon>
        <taxon>Teleostei</taxon>
        <taxon>Ostariophysi</taxon>
        <taxon>Cypriniformes</taxon>
        <taxon>Danionidae</taxon>
        <taxon>Danioninae</taxon>
        <taxon>Danionella</taxon>
    </lineage>
</organism>
<keyword evidence="1" id="KW-0812">Transmembrane</keyword>
<dbReference type="EMBL" id="SRMA01026212">
    <property type="protein sequence ID" value="TRY86488.1"/>
    <property type="molecule type" value="Genomic_DNA"/>
</dbReference>
<accession>A0A553Q989</accession>